<dbReference type="Pfam" id="PF00317">
    <property type="entry name" value="Ribonuc_red_lgN"/>
    <property type="match status" value="1"/>
</dbReference>
<dbReference type="Gene3D" id="3.20.70.20">
    <property type="match status" value="1"/>
</dbReference>
<dbReference type="Pfam" id="PF02867">
    <property type="entry name" value="Ribonuc_red_lgC"/>
    <property type="match status" value="1"/>
</dbReference>
<keyword evidence="4" id="KW-0067">ATP-binding</keyword>
<dbReference type="Pfam" id="PF03477">
    <property type="entry name" value="ATP-cone"/>
    <property type="match status" value="1"/>
</dbReference>
<comment type="similarity">
    <text evidence="1">Belongs to the ribonucleoside diphosphate reductase large chain family.</text>
</comment>
<dbReference type="PANTHER" id="PTHR11573:SF6">
    <property type="entry name" value="RIBONUCLEOSIDE-DIPHOSPHATE REDUCTASE LARGE SUBUNIT"/>
    <property type="match status" value="1"/>
</dbReference>
<name>A0A382CVH8_9ZZZZ</name>
<dbReference type="InterPro" id="IPR000788">
    <property type="entry name" value="RNR_lg_C"/>
</dbReference>
<dbReference type="UniPathway" id="UPA00326"/>
<dbReference type="GO" id="GO:0005971">
    <property type="term" value="C:ribonucleoside-diphosphate reductase complex"/>
    <property type="evidence" value="ECO:0007669"/>
    <property type="project" value="TreeGrafter"/>
</dbReference>
<dbReference type="EMBL" id="UINC01036234">
    <property type="protein sequence ID" value="SVB29879.1"/>
    <property type="molecule type" value="Genomic_DNA"/>
</dbReference>
<dbReference type="InterPro" id="IPR013509">
    <property type="entry name" value="RNR_lsu_N"/>
</dbReference>
<dbReference type="InterPro" id="IPR008926">
    <property type="entry name" value="RNR_R1-su_N"/>
</dbReference>
<dbReference type="GO" id="GO:0005524">
    <property type="term" value="F:ATP binding"/>
    <property type="evidence" value="ECO:0007669"/>
    <property type="project" value="UniProtKB-KW"/>
</dbReference>
<evidence type="ECO:0000256" key="3">
    <source>
        <dbReference type="ARBA" id="ARBA00022741"/>
    </source>
</evidence>
<dbReference type="EC" id="1.17.4.1" evidence="2"/>
<reference evidence="8" key="1">
    <citation type="submission" date="2018-05" db="EMBL/GenBank/DDBJ databases">
        <authorList>
            <person name="Lanie J.A."/>
            <person name="Ng W.-L."/>
            <person name="Kazmierczak K.M."/>
            <person name="Andrzejewski T.M."/>
            <person name="Davidsen T.M."/>
            <person name="Wayne K.J."/>
            <person name="Tettelin H."/>
            <person name="Glass J.I."/>
            <person name="Rusch D."/>
            <person name="Podicherti R."/>
            <person name="Tsui H.-C.T."/>
            <person name="Winkler M.E."/>
        </authorList>
    </citation>
    <scope>NUCLEOTIDE SEQUENCE</scope>
</reference>
<evidence type="ECO:0000313" key="8">
    <source>
        <dbReference type="EMBL" id="SVB29879.1"/>
    </source>
</evidence>
<dbReference type="PROSITE" id="PS51161">
    <property type="entry name" value="ATP_CONE"/>
    <property type="match status" value="1"/>
</dbReference>
<dbReference type="PANTHER" id="PTHR11573">
    <property type="entry name" value="RIBONUCLEOSIDE-DIPHOSPHATE REDUCTASE LARGE CHAIN"/>
    <property type="match status" value="1"/>
</dbReference>
<dbReference type="InterPro" id="IPR005144">
    <property type="entry name" value="ATP-cone_dom"/>
</dbReference>
<dbReference type="AlphaFoldDB" id="A0A382CVH8"/>
<evidence type="ECO:0000256" key="5">
    <source>
        <dbReference type="ARBA" id="ARBA00023002"/>
    </source>
</evidence>
<gene>
    <name evidence="8" type="ORF">METZ01_LOCUS182733</name>
</gene>
<keyword evidence="5" id="KW-0560">Oxidoreductase</keyword>
<feature type="domain" description="ATP-cone" evidence="7">
    <location>
        <begin position="4"/>
        <end position="94"/>
    </location>
</feature>
<evidence type="ECO:0000256" key="6">
    <source>
        <dbReference type="ARBA" id="ARBA00023116"/>
    </source>
</evidence>
<dbReference type="SUPFAM" id="SSF48168">
    <property type="entry name" value="R1 subunit of ribonucleotide reductase, N-terminal domain"/>
    <property type="match status" value="1"/>
</dbReference>
<protein>
    <recommendedName>
        <fullName evidence="2">ribonucleoside-diphosphate reductase</fullName>
        <ecNumber evidence="2">1.17.4.1</ecNumber>
    </recommendedName>
</protein>
<dbReference type="InterPro" id="IPR039718">
    <property type="entry name" value="Rrm1"/>
</dbReference>
<dbReference type="GO" id="GO:0004748">
    <property type="term" value="F:ribonucleoside-diphosphate reductase activity, thioredoxin disulfide as acceptor"/>
    <property type="evidence" value="ECO:0007669"/>
    <property type="project" value="UniProtKB-EC"/>
</dbReference>
<evidence type="ECO:0000256" key="4">
    <source>
        <dbReference type="ARBA" id="ARBA00022840"/>
    </source>
</evidence>
<proteinExistence type="inferred from homology"/>
<evidence type="ECO:0000256" key="2">
    <source>
        <dbReference type="ARBA" id="ARBA00012274"/>
    </source>
</evidence>
<evidence type="ECO:0000256" key="1">
    <source>
        <dbReference type="ARBA" id="ARBA00010406"/>
    </source>
</evidence>
<sequence length="431" mass="49490">MTAIQVKKRNGHDEPLDIEKLHKVVFWATERITGVSASEVEIKSQIQFYSGITTSNIQETLIKSAADLINDDTPNYQYVAGRLITYHLRKMVYGQFQPWALFDILKKNVKLGFYDEELLSAYTKDEWERINSFIKHDRDESLTYAAMEQFRGKYLVQNRVTEQIYETPQVCYILIAATLFSQYPKESRLSWVKDYYDAISTHQISLPTPVMAGVRTPQRQFSSCVLIETDDSLDSINATTSSIVRYVSQKAGIGVGAGRIRAIKSPIRKGDAYHTGVIPFYKLFQSATRSCSQGGVRNGAATLYYPIWHLEVEDLLVLKNNKGVEDNRVRQMDYGVQFNKLMYERLLKGQDITLFSPNDVPEVYEAFFTDPKKFKKLYETAERNTHLRKKKLKAVDLFSSFIQERKDTGRIYLQNVDHANTHGSFLSDVAP</sequence>
<keyword evidence="6" id="KW-0215">Deoxyribonucleotide synthesis</keyword>
<organism evidence="8">
    <name type="scientific">marine metagenome</name>
    <dbReference type="NCBI Taxonomy" id="408172"/>
    <lineage>
        <taxon>unclassified sequences</taxon>
        <taxon>metagenomes</taxon>
        <taxon>ecological metagenomes</taxon>
    </lineage>
</organism>
<dbReference type="SUPFAM" id="SSF51998">
    <property type="entry name" value="PFL-like glycyl radical enzymes"/>
    <property type="match status" value="1"/>
</dbReference>
<evidence type="ECO:0000259" key="7">
    <source>
        <dbReference type="PROSITE" id="PS51161"/>
    </source>
</evidence>
<keyword evidence="3" id="KW-0547">Nucleotide-binding</keyword>
<feature type="non-terminal residue" evidence="8">
    <location>
        <position position="431"/>
    </location>
</feature>
<dbReference type="GO" id="GO:0009263">
    <property type="term" value="P:deoxyribonucleotide biosynthetic process"/>
    <property type="evidence" value="ECO:0007669"/>
    <property type="project" value="UniProtKB-KW"/>
</dbReference>
<accession>A0A382CVH8</accession>